<dbReference type="InterPro" id="IPR042206">
    <property type="entry name" value="CRISPR-assoc_Cas1_C"/>
</dbReference>
<dbReference type="GO" id="GO:0051607">
    <property type="term" value="P:defense response to virus"/>
    <property type="evidence" value="ECO:0007669"/>
    <property type="project" value="UniProtKB-UniRule"/>
</dbReference>
<evidence type="ECO:0000256" key="2">
    <source>
        <dbReference type="ARBA" id="ARBA00022723"/>
    </source>
</evidence>
<dbReference type="NCBIfam" id="TIGR00287">
    <property type="entry name" value="cas1"/>
    <property type="match status" value="1"/>
</dbReference>
<feature type="binding site" evidence="9">
    <location>
        <position position="244"/>
    </location>
    <ligand>
        <name>Mn(2+)</name>
        <dbReference type="ChEBI" id="CHEBI:29035"/>
    </ligand>
</feature>
<dbReference type="AlphaFoldDB" id="A0A7C2BKB4"/>
<comment type="cofactor">
    <cofactor evidence="9">
        <name>Mg(2+)</name>
        <dbReference type="ChEBI" id="CHEBI:18420"/>
    </cofactor>
    <cofactor evidence="9">
        <name>Mn(2+)</name>
        <dbReference type="ChEBI" id="CHEBI:29035"/>
    </cofactor>
</comment>
<dbReference type="GO" id="GO:0004519">
    <property type="term" value="F:endonuclease activity"/>
    <property type="evidence" value="ECO:0007669"/>
    <property type="project" value="UniProtKB-UniRule"/>
</dbReference>
<dbReference type="EMBL" id="DSJT01000006">
    <property type="protein sequence ID" value="HEF87090.1"/>
    <property type="molecule type" value="Genomic_DNA"/>
</dbReference>
<comment type="similarity">
    <text evidence="9">Belongs to the CRISPR-associated endonuclease Cas1 family.</text>
</comment>
<organism evidence="10">
    <name type="scientific">Thermosphaera aggregans</name>
    <dbReference type="NCBI Taxonomy" id="54254"/>
    <lineage>
        <taxon>Archaea</taxon>
        <taxon>Thermoproteota</taxon>
        <taxon>Thermoprotei</taxon>
        <taxon>Desulfurococcales</taxon>
        <taxon>Desulfurococcaceae</taxon>
        <taxon>Thermosphaera</taxon>
    </lineage>
</organism>
<keyword evidence="2 9" id="KW-0479">Metal-binding</keyword>
<dbReference type="InterPro" id="IPR002729">
    <property type="entry name" value="CRISPR-assoc_Cas1"/>
</dbReference>
<dbReference type="HAMAP" id="MF_01470">
    <property type="entry name" value="Cas1"/>
    <property type="match status" value="1"/>
</dbReference>
<name>A0A7C2BKB4_9CREN</name>
<protein>
    <recommendedName>
        <fullName evidence="9">CRISPR-associated endonuclease Cas1</fullName>
        <ecNumber evidence="9">3.1.-.-</ecNumber>
    </recommendedName>
</protein>
<dbReference type="InterPro" id="IPR050646">
    <property type="entry name" value="Cas1"/>
</dbReference>
<evidence type="ECO:0000256" key="3">
    <source>
        <dbReference type="ARBA" id="ARBA00022759"/>
    </source>
</evidence>
<dbReference type="Gene3D" id="3.100.10.20">
    <property type="entry name" value="CRISPR-associated endonuclease Cas1, N-terminal domain"/>
    <property type="match status" value="1"/>
</dbReference>
<dbReference type="PANTHER" id="PTHR34353">
    <property type="entry name" value="CRISPR-ASSOCIATED ENDONUCLEASE CAS1 1"/>
    <property type="match status" value="1"/>
</dbReference>
<comment type="function">
    <text evidence="9">CRISPR (clustered regularly interspaced short palindromic repeat), is an adaptive immune system that provides protection against mobile genetic elements (viruses, transposable elements and conjugative plasmids). CRISPR clusters contain spacers, sequences complementary to antecedent mobile elements, and target invading nucleic acids. CRISPR clusters are transcribed and processed into CRISPR RNA (crRNA). Acts as a dsDNA endonuclease. Involved in the integration of spacer DNA into the CRISPR cassette.</text>
</comment>
<keyword evidence="1 9" id="KW-0540">Nuclease</keyword>
<keyword evidence="4 9" id="KW-0378">Hydrolase</keyword>
<evidence type="ECO:0000256" key="8">
    <source>
        <dbReference type="ARBA" id="ARBA00023211"/>
    </source>
</evidence>
<dbReference type="CDD" id="cd09634">
    <property type="entry name" value="Cas1_I-II-III"/>
    <property type="match status" value="1"/>
</dbReference>
<dbReference type="EC" id="3.1.-.-" evidence="9"/>
<keyword evidence="8 9" id="KW-0464">Manganese</keyword>
<dbReference type="GO" id="GO:0016787">
    <property type="term" value="F:hydrolase activity"/>
    <property type="evidence" value="ECO:0007669"/>
    <property type="project" value="UniProtKB-KW"/>
</dbReference>
<feature type="binding site" evidence="9">
    <location>
        <position position="229"/>
    </location>
    <ligand>
        <name>Mn(2+)</name>
        <dbReference type="ChEBI" id="CHEBI:29035"/>
    </ligand>
</feature>
<evidence type="ECO:0000313" key="10">
    <source>
        <dbReference type="EMBL" id="HEF87090.1"/>
    </source>
</evidence>
<keyword evidence="6 9" id="KW-0051">Antiviral defense</keyword>
<comment type="subunit">
    <text evidence="9">Homodimer, forms a heterotetramer with a Cas2 homodimer.</text>
</comment>
<feature type="binding site" evidence="9">
    <location>
        <position position="165"/>
    </location>
    <ligand>
        <name>Mn(2+)</name>
        <dbReference type="ChEBI" id="CHEBI:29035"/>
    </ligand>
</feature>
<dbReference type="InterPro" id="IPR042211">
    <property type="entry name" value="CRISPR-assoc_Cas1_N"/>
</dbReference>
<sequence length="330" mass="37233">MKQLIITKYGVSVKTRKATIIIESKKEGKILETPVSNIEQLIIASSGVSITSKTIRNLIDHGVDIVFLDNRGNPTGRIYPVYINKTVETRRKQYEASHNAKGLEAAAEIIKAKILNQAGLIKRYYYYTGNTALKQAYTEIAQIAGKIILNTPSQHEAKQKLITLEAEAARAYWPAYASLIPSELGFNSRDQDGEDPVNKSLNYLYGILYSECWRAVVLAGLDPYLGFLHTDRSGNPTLVFDFIEQWRFTADMTLLAMLRHGWKPTQINGLLDYETRSKLVENLSKTLDETRANTPGETPTTLRQALKKTAFKLAAYLRGEEPFKPYIHSW</sequence>
<dbReference type="Pfam" id="PF01867">
    <property type="entry name" value="Cas_Cas1"/>
    <property type="match status" value="1"/>
</dbReference>
<dbReference type="GO" id="GO:0043571">
    <property type="term" value="P:maintenance of CRISPR repeat elements"/>
    <property type="evidence" value="ECO:0007669"/>
    <property type="project" value="UniProtKB-UniRule"/>
</dbReference>
<dbReference type="GO" id="GO:0003677">
    <property type="term" value="F:DNA binding"/>
    <property type="evidence" value="ECO:0007669"/>
    <property type="project" value="UniProtKB-KW"/>
</dbReference>
<evidence type="ECO:0000256" key="1">
    <source>
        <dbReference type="ARBA" id="ARBA00022722"/>
    </source>
</evidence>
<evidence type="ECO:0000256" key="7">
    <source>
        <dbReference type="ARBA" id="ARBA00023125"/>
    </source>
</evidence>
<reference evidence="10" key="1">
    <citation type="journal article" date="2020" name="mSystems">
        <title>Genome- and Community-Level Interaction Insights into Carbon Utilization and Element Cycling Functions of Hydrothermarchaeota in Hydrothermal Sediment.</title>
        <authorList>
            <person name="Zhou Z."/>
            <person name="Liu Y."/>
            <person name="Xu W."/>
            <person name="Pan J."/>
            <person name="Luo Z.H."/>
            <person name="Li M."/>
        </authorList>
    </citation>
    <scope>NUCLEOTIDE SEQUENCE [LARGE SCALE GENOMIC DNA]</scope>
    <source>
        <strain evidence="10">SpSt-23</strain>
    </source>
</reference>
<keyword evidence="5 9" id="KW-0460">Magnesium</keyword>
<proteinExistence type="inferred from homology"/>
<dbReference type="GO" id="GO:0046872">
    <property type="term" value="F:metal ion binding"/>
    <property type="evidence" value="ECO:0007669"/>
    <property type="project" value="UniProtKB-UniRule"/>
</dbReference>
<dbReference type="Gene3D" id="1.20.120.920">
    <property type="entry name" value="CRISPR-associated endonuclease Cas1, C-terminal domain"/>
    <property type="match status" value="1"/>
</dbReference>
<evidence type="ECO:0000256" key="6">
    <source>
        <dbReference type="ARBA" id="ARBA00023118"/>
    </source>
</evidence>
<evidence type="ECO:0000256" key="4">
    <source>
        <dbReference type="ARBA" id="ARBA00022801"/>
    </source>
</evidence>
<keyword evidence="7 9" id="KW-0238">DNA-binding</keyword>
<dbReference type="PANTHER" id="PTHR34353:SF2">
    <property type="entry name" value="CRISPR-ASSOCIATED ENDONUCLEASE CAS1 1"/>
    <property type="match status" value="1"/>
</dbReference>
<gene>
    <name evidence="9 10" type="primary">cas1</name>
    <name evidence="10" type="ORF">ENP55_02055</name>
</gene>
<keyword evidence="3 9" id="KW-0255">Endonuclease</keyword>
<comment type="caution">
    <text evidence="10">The sequence shown here is derived from an EMBL/GenBank/DDBJ whole genome shotgun (WGS) entry which is preliminary data.</text>
</comment>
<evidence type="ECO:0000256" key="9">
    <source>
        <dbReference type="HAMAP-Rule" id="MF_01470"/>
    </source>
</evidence>
<accession>A0A7C2BKB4</accession>
<evidence type="ECO:0000256" key="5">
    <source>
        <dbReference type="ARBA" id="ARBA00022842"/>
    </source>
</evidence>